<gene>
    <name evidence="1" type="ORF">GGR46_002056</name>
</gene>
<dbReference type="AlphaFoldDB" id="A0A7W6JTZ2"/>
<dbReference type="EMBL" id="JACIEH010000002">
    <property type="protein sequence ID" value="MBB4098492.1"/>
    <property type="molecule type" value="Genomic_DNA"/>
</dbReference>
<keyword evidence="2" id="KW-1185">Reference proteome</keyword>
<evidence type="ECO:0008006" key="3">
    <source>
        <dbReference type="Google" id="ProtNLM"/>
    </source>
</evidence>
<comment type="caution">
    <text evidence="1">The sequence shown here is derived from an EMBL/GenBank/DDBJ whole genome shotgun (WGS) entry which is preliminary data.</text>
</comment>
<protein>
    <recommendedName>
        <fullName evidence="3">STAS/SEC14 domain-containing protein</fullName>
    </recommendedName>
</protein>
<sequence>MYRVAFRKELNLLDIEWLAMFEPDAVGDYARKLRDQFDAEGFAPGYLLRMDMRRSGVQAQDAVAAFRRHFAGFPVASRIAIVTESAIARMQIRREMTQPYLRIFGRAESALTWLLRRPG</sequence>
<dbReference type="Proteomes" id="UP000557392">
    <property type="component" value="Unassembled WGS sequence"/>
</dbReference>
<name>A0A7W6JTZ2_9SPHN</name>
<proteinExistence type="predicted"/>
<dbReference type="RefSeq" id="WP_183997335.1">
    <property type="nucleotide sequence ID" value="NZ_JACIEH010000002.1"/>
</dbReference>
<evidence type="ECO:0000313" key="2">
    <source>
        <dbReference type="Proteomes" id="UP000557392"/>
    </source>
</evidence>
<evidence type="ECO:0000313" key="1">
    <source>
        <dbReference type="EMBL" id="MBB4098492.1"/>
    </source>
</evidence>
<accession>A0A7W6JTZ2</accession>
<organism evidence="1 2">
    <name type="scientific">Sphingomonas kyeonggiensis</name>
    <dbReference type="NCBI Taxonomy" id="1268553"/>
    <lineage>
        <taxon>Bacteria</taxon>
        <taxon>Pseudomonadati</taxon>
        <taxon>Pseudomonadota</taxon>
        <taxon>Alphaproteobacteria</taxon>
        <taxon>Sphingomonadales</taxon>
        <taxon>Sphingomonadaceae</taxon>
        <taxon>Sphingomonas</taxon>
    </lineage>
</organism>
<reference evidence="1 2" key="1">
    <citation type="submission" date="2020-08" db="EMBL/GenBank/DDBJ databases">
        <title>Genomic Encyclopedia of Type Strains, Phase IV (KMG-IV): sequencing the most valuable type-strain genomes for metagenomic binning, comparative biology and taxonomic classification.</title>
        <authorList>
            <person name="Goeker M."/>
        </authorList>
    </citation>
    <scope>NUCLEOTIDE SEQUENCE [LARGE SCALE GENOMIC DNA]</scope>
    <source>
        <strain evidence="1 2">DSM 101806</strain>
    </source>
</reference>